<feature type="coiled-coil region" evidence="1">
    <location>
        <begin position="2464"/>
        <end position="2498"/>
    </location>
</feature>
<dbReference type="EMBL" id="FXBM01000001">
    <property type="protein sequence ID" value="SMH38155.1"/>
    <property type="molecule type" value="Genomic_DNA"/>
</dbReference>
<gene>
    <name evidence="6" type="ORF">SAMN06295885_1450</name>
</gene>
<reference evidence="7" key="1">
    <citation type="submission" date="2017-04" db="EMBL/GenBank/DDBJ databases">
        <authorList>
            <person name="Varghese N."/>
            <person name="Submissions S."/>
        </authorList>
    </citation>
    <scope>NUCLEOTIDE SEQUENCE [LARGE SCALE GENOMIC DNA]</scope>
    <source>
        <strain evidence="7">VKM Ac-2121</strain>
    </source>
</reference>
<feature type="region of interest" description="Disordered" evidence="2">
    <location>
        <begin position="2700"/>
        <end position="2724"/>
    </location>
</feature>
<dbReference type="Pfam" id="PF18413">
    <property type="entry name" value="Neuraminidase"/>
    <property type="match status" value="1"/>
</dbReference>
<dbReference type="STRING" id="1891671.SAMN06295885_1450"/>
<dbReference type="InterPro" id="IPR046839">
    <property type="entry name" value="ABC_toxin_N"/>
</dbReference>
<proteinExistence type="predicted"/>
<accession>A0A1X7NKX9</accession>
<evidence type="ECO:0000313" key="6">
    <source>
        <dbReference type="EMBL" id="SMH38155.1"/>
    </source>
</evidence>
<dbReference type="InterPro" id="IPR040840">
    <property type="entry name" value="TcA_TcB_BD"/>
</dbReference>
<protein>
    <recommendedName>
        <fullName evidence="8">Carboxypeptidase regulatory-like domain-containing protein</fullName>
    </recommendedName>
</protein>
<name>A0A1X7NKX9_9MICO</name>
<evidence type="ECO:0000256" key="2">
    <source>
        <dbReference type="SAM" id="MobiDB-lite"/>
    </source>
</evidence>
<evidence type="ECO:0008006" key="8">
    <source>
        <dbReference type="Google" id="ProtNLM"/>
    </source>
</evidence>
<feature type="domain" description="ABC toxin N-terminal" evidence="5">
    <location>
        <begin position="1367"/>
        <end position="1491"/>
    </location>
</feature>
<feature type="compositionally biased region" description="Gly residues" evidence="2">
    <location>
        <begin position="2706"/>
        <end position="2715"/>
    </location>
</feature>
<evidence type="ECO:0000259" key="4">
    <source>
        <dbReference type="Pfam" id="PF18413"/>
    </source>
</evidence>
<evidence type="ECO:0000313" key="7">
    <source>
        <dbReference type="Proteomes" id="UP000193711"/>
    </source>
</evidence>
<feature type="domain" description="Neuraminidase-like" evidence="4">
    <location>
        <begin position="1524"/>
        <end position="1630"/>
    </location>
</feature>
<dbReference type="InterPro" id="IPR041079">
    <property type="entry name" value="Neuraminidase-like"/>
</dbReference>
<feature type="domain" description="Tc toxin complex TcA C-terminal TcB-binding" evidence="3">
    <location>
        <begin position="2486"/>
        <end position="2769"/>
    </location>
</feature>
<dbReference type="Pfam" id="PF18276">
    <property type="entry name" value="TcA_TcB_BD"/>
    <property type="match status" value="1"/>
</dbReference>
<organism evidence="6 7">
    <name type="scientific">Rathayibacter oskolensis</name>
    <dbReference type="NCBI Taxonomy" id="1891671"/>
    <lineage>
        <taxon>Bacteria</taxon>
        <taxon>Bacillati</taxon>
        <taxon>Actinomycetota</taxon>
        <taxon>Actinomycetes</taxon>
        <taxon>Micrococcales</taxon>
        <taxon>Microbacteriaceae</taxon>
        <taxon>Rathayibacter</taxon>
    </lineage>
</organism>
<keyword evidence="7" id="KW-1185">Reference proteome</keyword>
<evidence type="ECO:0000256" key="1">
    <source>
        <dbReference type="SAM" id="Coils"/>
    </source>
</evidence>
<evidence type="ECO:0000259" key="3">
    <source>
        <dbReference type="Pfam" id="PF18276"/>
    </source>
</evidence>
<dbReference type="InterPro" id="IPR008969">
    <property type="entry name" value="CarboxyPept-like_regulatory"/>
</dbReference>
<dbReference type="Pfam" id="PF20220">
    <property type="entry name" value="ABC_toxin_N"/>
    <property type="match status" value="1"/>
</dbReference>
<sequence length="2917" mass="306946">MLVARGSVRVPAGQDPREWSVHALTWDDGAPPEILSGTHPDQDGAFAIEVDDQRLLSLLSLVLADQDGRVRAWSNDPRRMRRALLVADADAQGELRPPVDLVERPAPETSGQRVVRGIVTDTAGRPLRGVVVRAVDRDLRSETPLGPLAPDFREETRTAADGRYEISYAPSSVSRAERGGADLQIRALGAQGEVVAASPILFDAGEEEVVDLVVVSGELLGSDWERLVAAVLPLLESADEESLRTILPEERTFLLGETRLPERLVDTLLGGVALADAIAADVPIVGCYALAHALPGAASRAASVVAARGVPRLTADIESAVDDAAVPERIRADASAIAERVVTAARDAAARDRDRSSPVAEPDVLFAETAVAEALAVDDALDAALRSAVLASVPQASPRLAAALAARVPRARADRAAGTTLTEVVVAALRGLRDDSTVAGEALAAAGTTRADDRTVAELLSLEKRVQDNPLLSRVVQPAIARSLAETAGWSGDEVLVAEAVAESLLTRPALAERRMRDSGIDEGSVTRLRAVREVSTALGHHLPLVRAVADAHATDNRALAGWSPERWADAIGDGALPGGSTREAYVRSIVTALDRAHPTAALQARLSGTPDETPAVSAVLAANPQLELATAVLRDGAPVAFDWGAVPEVERAGTLRRMRGIQRVIALGDSAETRATLLRTGFTSARAITALSEEAFVVRSELRLGVARTVYAKATRLRLAAGTAFGAGIDLLGGSMPTALAATAATATARTELLQVQGYAELFGDQSFHRCPECRTVLGAPAYLVRLLRFLDRCVTDAVFTGARASSPLSLRVRRPDIRRLRLDCANTNDRVRYLDIACDVLEADAAEHLPGGAGTIADVYAAIGGAGGAAASSFELPADHPSRRLVAALARFGLTPPEVYRMLGRGTDVSDSGVPDIDAALITTPDPGSAAARLGVVALDPVPLTTILDRARLSRTEWSGTTADPLLAALTITVDPITGAETLHGLTADLADRLHRLVRLGRALGWGLPETISLVESTNGGDLDTVLAAVGPFLRAARADALTPAVVLGLAASIDPAGLAAAQDAADEVGAAGLGAEAVLFAADGVESASVRFSSTLDVAETALESVLTAVRSATDPSAAARPALDDALQRGFGLSSTALRACLAWGDADARAAAIATATVMLPADDAGRDALRLEVRDLLRAVERIAFLVDTAGLDDAALVFATAHPVLLGLPGRVLDRRAVLALGHLGRLGARPPATGVHGITEPGAGDPAAVVIRRLLLSAGAAGGAGLPDSAAEDVAALFGWEPSAAAAVLPAPAADPLTALVAVDRLAELATRLGTSPAEASIIGDPAQVPAAAELAVGAVDAAAESGTLTPEDAERMHDRLAEIRRDVLAAFLIDASGRGFGSLDDLFSYYLLDLRTQGIVTTSPVSCAIGSLQHYGERVRTGYERSADGTDAVSPTRIPEEEWARIGRFRIDSAAVSAFLHPDAFMLPGLRVGKTPLFEQLEAEILQGEVTEERMTDALLRYLRGLSELAHLRIVGAHKDPDGVYWLVGRTTDDPPVHHLRSWDGTTWSPWRRLDLPIDAPAVSLATSAGRLHVFWTDATITKNSTISGGSQHEAFSTVDVALVFASRTADGGWTAPQRVRGLLPLDGSASRAIPPSVDREASKGLKALWRAYPRASAGRILIDTVDPLFDLTPWADPPVVRQRLDLWRRVLLPAVDFAMTGEAQAIRLSGRNGKARLVVDPMRRSSALLDLRPASTEDDPVTGTWAHPVGRPVTDLVEVVHGGDLETVITVGDQQYLLHSLGRAATRIDPWIVVDHAVHERVDLVAAALAEAATHVDPATASTSALQQATVAALPPSVLPMFGDVRVWQQSAVVGGPVLTASLNVSSTRPLGPGLGLVVAEKPSLVRPAVDAAAVRHPPVSFGVRDVRASEMVRLTATTADRLGEALAARGLDGLFDLATQLAAKEPPPGVDGVPVAFTDAAVLAPPQTPDRLDLEGSLGDYYREVFRDAPWLISDTLRAAGLYTEALRWARRVVDPFAAPADPERPWRFIGLRGLTADSLLASLTDPRAVAVYRSDPFNPFAIAAVRPVAVQKALYRHLITLCLDAGDAAFSSVSSEEDVREALRWYTLASQIAGERPREGAPCPPPPDPFDYEHLEAQIDDDEDVVVVLENVLAESPAPGAAAALADGASAVAATDALAERLGTLTGSPTPPSVAAGLLEQTLAFHLPVDETLLALWDRIDDRLHKIRNGLDITGQRSDVPLFGPPIDPMALVRARAAGLSTAQAAAAVSGAEVPVHRFAALLPRVKEAIAAVGALESELLQALERKDGEELALLRSTHERTLQGLATSVRERQLEEAQLHEAAALSAEATARASVDALTERITAGLLAEEDLEVDKRAEGRSLRATAEVFRVSAVIAYLIPQVGSPLAMTFGGQQLGGSLSAAAGVNDTNANAKEGEALSAALTASRFRRLEEWRQQLARSQGDLDQLTSTAAAAGRRVVAAERELAAHRRGIELAQELDEFLRGKLTGLGLYTYQAQALSTLHRQAYTAAMARAKKLQQAYAFENDDSTVFVTPDGWDAARLGVGAAARLRLQVTMMEDAALDRDARRREITQTFPLSLFGDALERLRRTGSCTITIPELLFDIVHPGHYHRVLRGIRLATPGLAGPHTSIAATLSYQSGAVRLDPPIAYPGAPATARPVPSAITASISTSGRGGGAGGPGEDGRLESGVPEERYRPFEGLGAVDSTVTIRFPQAVRSFDYDSISEALLTYEYTAKADALAAEAVEAGIRAELSKVVAAGGFTKTFSLRGDFPEALAQLTRTDGPAGEVTADLTVAQRHFPYFLAEEDLPVSRIELSLVAPSGAPPALRVDGVLAAWTTDPETGDVRASVPLPAARSAVGTHTLAGPRGALASVSDVRIVLHA</sequence>
<dbReference type="Proteomes" id="UP000193711">
    <property type="component" value="Unassembled WGS sequence"/>
</dbReference>
<keyword evidence="1" id="KW-0175">Coiled coil</keyword>
<evidence type="ECO:0000259" key="5">
    <source>
        <dbReference type="Pfam" id="PF20220"/>
    </source>
</evidence>
<dbReference type="SUPFAM" id="SSF49464">
    <property type="entry name" value="Carboxypeptidase regulatory domain-like"/>
    <property type="match status" value="1"/>
</dbReference>